<dbReference type="RefSeq" id="WP_248253007.1">
    <property type="nucleotide sequence ID" value="NZ_JAIWJX010000002.1"/>
</dbReference>
<feature type="transmembrane region" description="Helical" evidence="1">
    <location>
        <begin position="6"/>
        <end position="22"/>
    </location>
</feature>
<keyword evidence="3" id="KW-1185">Reference proteome</keyword>
<feature type="transmembrane region" description="Helical" evidence="1">
    <location>
        <begin position="102"/>
        <end position="124"/>
    </location>
</feature>
<evidence type="ECO:0000313" key="2">
    <source>
        <dbReference type="EMBL" id="MCK6257530.1"/>
    </source>
</evidence>
<dbReference type="AlphaFoldDB" id="A0A9X2BEB8"/>
<keyword evidence="1" id="KW-1133">Transmembrane helix</keyword>
<dbReference type="InterPro" id="IPR014617">
    <property type="entry name" value="YphA_Bacsu"/>
</dbReference>
<accession>A0A9X2BEB8</accession>
<protein>
    <submittedName>
        <fullName evidence="2">Uncharacterized protein</fullName>
    </submittedName>
</protein>
<dbReference type="EMBL" id="JAIWJX010000002">
    <property type="protein sequence ID" value="MCK6257530.1"/>
    <property type="molecule type" value="Genomic_DNA"/>
</dbReference>
<proteinExistence type="predicted"/>
<reference evidence="2" key="1">
    <citation type="submission" date="2021-09" db="EMBL/GenBank/DDBJ databases">
        <title>Genome analysis of Fictibacillus sp. KIGAM418 isolated from marine sediment.</title>
        <authorList>
            <person name="Seo M.-J."/>
            <person name="Cho E.-S."/>
            <person name="Hwang C.Y."/>
        </authorList>
    </citation>
    <scope>NUCLEOTIDE SEQUENCE</scope>
    <source>
        <strain evidence="2">KIGAM418</strain>
    </source>
</reference>
<dbReference type="Pfam" id="PF24124">
    <property type="entry name" value="YphA"/>
    <property type="match status" value="1"/>
</dbReference>
<organism evidence="2 3">
    <name type="scientific">Fictibacillus marinisediminis</name>
    <dbReference type="NCBI Taxonomy" id="2878389"/>
    <lineage>
        <taxon>Bacteria</taxon>
        <taxon>Bacillati</taxon>
        <taxon>Bacillota</taxon>
        <taxon>Bacilli</taxon>
        <taxon>Bacillales</taxon>
        <taxon>Fictibacillaceae</taxon>
        <taxon>Fictibacillus</taxon>
    </lineage>
</organism>
<evidence type="ECO:0000313" key="3">
    <source>
        <dbReference type="Proteomes" id="UP001139011"/>
    </source>
</evidence>
<sequence length="202" mass="23331">MMDGIFFYWFAWIGWAYSTFLMKASPQRTVYSASLLILLIAHGFVLDTGFVSINFTFLFLFLSCYLWIFRLPFKMVLYYVFCSFLIALSYNAMLLFSMYDPVWMVVQVKWLLACALFVLSLLLIKHPRFRPFVLAAGYCEGEAVYHVIIKKLTWSIELGSLNFLDVVSLSVALCFVFEGVQQFGHFLSAEAGKGKMIKRVSR</sequence>
<keyword evidence="1" id="KW-0812">Transmembrane</keyword>
<gene>
    <name evidence="2" type="ORF">LCY76_13105</name>
</gene>
<name>A0A9X2BEB8_9BACL</name>
<feature type="transmembrane region" description="Helical" evidence="1">
    <location>
        <begin position="29"/>
        <end position="45"/>
    </location>
</feature>
<evidence type="ECO:0000256" key="1">
    <source>
        <dbReference type="SAM" id="Phobius"/>
    </source>
</evidence>
<comment type="caution">
    <text evidence="2">The sequence shown here is derived from an EMBL/GenBank/DDBJ whole genome shotgun (WGS) entry which is preliminary data.</text>
</comment>
<dbReference type="Proteomes" id="UP001139011">
    <property type="component" value="Unassembled WGS sequence"/>
</dbReference>
<feature type="transmembrane region" description="Helical" evidence="1">
    <location>
        <begin position="76"/>
        <end position="96"/>
    </location>
</feature>
<keyword evidence="1" id="KW-0472">Membrane</keyword>
<dbReference type="PIRSF" id="PIRSF036710">
    <property type="entry name" value="YphA_Bacsu"/>
    <property type="match status" value="1"/>
</dbReference>
<feature type="transmembrane region" description="Helical" evidence="1">
    <location>
        <begin position="51"/>
        <end position="69"/>
    </location>
</feature>